<sequence length="1739" mass="191872">MDDQRSASEESPRVRGLLYLWRGYSSSVAPERVLLTRPVLQAALGISHGILLAEGGLVFSFGELPWKQDLKTPPTDPLLESALSGRGVVSVAAGSFHCGAVTQDGTLYMWGENSSGQCGLLESGLVSDPRPVNLVDSDTLPPQVTRVLEVACGEHHTLALSAQHEVWAWGSGCQLGLVTSVFPVRRPQKVEHLAGRHVLQVACGGFHSLALVKHVSPQDSTWQADTGKCGECNQQLLSMFDKEDHVIINNSHYCPLGVELVNTRPGPWSGQASRCPLSQAVSPSLYPGLYPEQDPHPIMGPEDLYTGDTDGPPRGFASKGGSDTEATSNVLPNGRGPATLTSKDSLPAQQQALRRTKSSPYPGEDELKDYLKRRSRHTRSLMEHPYNTQAGDLLASVDRGSGDPIMLINQVSGPCLDCSLSEPDLSVDTQVQLGEDSVSSLASSLSVSLPESFTDTLGVDCSFATMEGAACAAPYQVNSAEDTGSTSSLCESSKSEGCVPGPRANHTGSVTASREGKEEACRFESKHMKASSSLTGFLLDEVMMAGRRHSLPPLPSHASSALPSRRTTDIRPPTMTRKKEEVAESLPSLNTEVWTWGRGQEGQLGHGDQLPRLQPLCIKTLNGEEVVKVAAGTHHSLAVTAQCQVFSWGSNRSGQLGHMNSPSTLPQQVKMSEGLRVWDVAAGQDHSVFLADGDCCQPILCYSGQQVIETKPNVHIPGTELTKRSPSRTDSYTLRPVLLPFCMDMGYISSVCGGGGSCLALADHNVMGFISGLHELAAADRKFYCRLRDIQKRVVSPLQARESLSTVLGKTSSLLFQSLADLCSNYVLESLSTVLGKTSSLLFQSLADSHNRLCHLMGQHSVSMTAFLHGGRDVKSLVILKQASTFLDTYKEYCSSVGNFLVMGGFQALMKPSLECFGKKLEVLRHLSECSADKVSLGDLLVLLFYMPLQHLHVYNRLLLKLATCFDVSTVEYQKLQEGCSRYEALSVSLGRRQKEAESTNQFWKTNSGKTIDVLRRPQRRLVCESSDKSLTLQNAGRFSVNWFVLFNDLLVHAQFSSHHVYPLVTLWVEPITEEASSNLYGIKVTTPEESFTLLASSPQEKARWLRAMNQAVEAVLMGEDSGAGVPADSRTASYVFSKDLLLKDASYSGRWLSGKPHGKGTMKWPDGRTYTGTFKHGLKDGYGDYFMPNKTLNKCDRYQGHWKEGKMQGFGKYKYATGEVYEGSFHENMRQGHGMLSSGKLIGPSSSVFIGQWLQDKKTGYGVFDNMTRGEKYMGLWLEDQRHGNGVLVTQTGLYYEGAFSNNKMMGTGFLMSEDDTTFQGEFSDDWTPNGKGTLSMPHGDVIEGLFTGEWTSGLNITGTYRKPDLYDADRKERTQVLEPGRLSVPPEMKWRAVFSECWSRLGCEAPGLPCERRKAWENIAVTLTSGRRDSPKVLSRSQTRMLEKLELIPQHCGPVTARSYDLVRRYLAKACETPLHPLGWLVETLVTAYRMTYVGVGSTRRLRQQAVDEIKSFINRIFQLVRFLFPDMPEEGGFIIADPTASPQTNQDGWVVCSSTLLLPVLLPRLYPPLFSLYSLDKEREDSLYWNCVLRLNKQPDLTLLENLGVQQNFWPLSISVLGKKQQVLPSTKDACWASAVETLQLISTKFTPSDKLQVIRQTFEELTQEVQALFHKNIMWSMDDLFPLFLYVVLRARIKKLGSEVSLIDDLMDPSLQHGELGLMFTTLKACYFQIQQESP</sequence>
<protein>
    <recommendedName>
        <fullName evidence="9">Alsin-like</fullName>
    </recommendedName>
</protein>
<proteinExistence type="predicted"/>
<dbReference type="SMART" id="SM00698">
    <property type="entry name" value="MORN"/>
    <property type="match status" value="7"/>
</dbReference>
<evidence type="ECO:0000259" key="6">
    <source>
        <dbReference type="PROSITE" id="PS51205"/>
    </source>
</evidence>
<feature type="repeat" description="RCC1" evidence="3">
    <location>
        <begin position="105"/>
        <end position="163"/>
    </location>
</feature>
<accession>A0A6Q2ZPS6</accession>
<reference evidence="7" key="3">
    <citation type="submission" date="2025-08" db="UniProtKB">
        <authorList>
            <consortium name="Ensembl"/>
        </authorList>
    </citation>
    <scope>IDENTIFICATION</scope>
</reference>
<dbReference type="Pfam" id="PF26202">
    <property type="entry name" value="HA_Alsin"/>
    <property type="match status" value="1"/>
</dbReference>
<dbReference type="InterPro" id="IPR000408">
    <property type="entry name" value="Reg_chr_condens"/>
</dbReference>
<dbReference type="InParanoid" id="A0A6Q2ZPS6"/>
<dbReference type="InterPro" id="IPR011993">
    <property type="entry name" value="PH-like_dom_sf"/>
</dbReference>
<dbReference type="SUPFAM" id="SSF109993">
    <property type="entry name" value="VPS9 domain"/>
    <property type="match status" value="1"/>
</dbReference>
<dbReference type="GO" id="GO:0005085">
    <property type="term" value="F:guanyl-nucleotide exchange factor activity"/>
    <property type="evidence" value="ECO:0007669"/>
    <property type="project" value="UniProtKB-KW"/>
</dbReference>
<organism evidence="7 8">
    <name type="scientific">Esox lucius</name>
    <name type="common">Northern pike</name>
    <dbReference type="NCBI Taxonomy" id="8010"/>
    <lineage>
        <taxon>Eukaryota</taxon>
        <taxon>Metazoa</taxon>
        <taxon>Chordata</taxon>
        <taxon>Craniata</taxon>
        <taxon>Vertebrata</taxon>
        <taxon>Euteleostomi</taxon>
        <taxon>Actinopterygii</taxon>
        <taxon>Neopterygii</taxon>
        <taxon>Teleostei</taxon>
        <taxon>Protacanthopterygii</taxon>
        <taxon>Esociformes</taxon>
        <taxon>Esocidae</taxon>
        <taxon>Esox</taxon>
    </lineage>
</organism>
<feature type="region of interest" description="Disordered" evidence="4">
    <location>
        <begin position="494"/>
        <end position="513"/>
    </location>
</feature>
<feature type="repeat" description="RCC1" evidence="3">
    <location>
        <begin position="591"/>
        <end position="642"/>
    </location>
</feature>
<dbReference type="GO" id="GO:0030425">
    <property type="term" value="C:dendrite"/>
    <property type="evidence" value="ECO:0007669"/>
    <property type="project" value="TreeGrafter"/>
</dbReference>
<evidence type="ECO:0008006" key="9">
    <source>
        <dbReference type="Google" id="ProtNLM"/>
    </source>
</evidence>
<dbReference type="GO" id="GO:0005737">
    <property type="term" value="C:cytoplasm"/>
    <property type="evidence" value="ECO:0007669"/>
    <property type="project" value="TreeGrafter"/>
</dbReference>
<dbReference type="InterPro" id="IPR003409">
    <property type="entry name" value="MORN"/>
</dbReference>
<evidence type="ECO:0000256" key="3">
    <source>
        <dbReference type="PROSITE-ProRule" id="PRU00235"/>
    </source>
</evidence>
<dbReference type="PROSITE" id="PS00626">
    <property type="entry name" value="RCC1_2"/>
    <property type="match status" value="3"/>
</dbReference>
<dbReference type="PRINTS" id="PR00633">
    <property type="entry name" value="RCCNDNSATION"/>
</dbReference>
<feature type="domain" description="PH" evidence="5">
    <location>
        <begin position="1083"/>
        <end position="1114"/>
    </location>
</feature>
<dbReference type="Gene3D" id="1.20.900.10">
    <property type="entry name" value="Dbl homology (DH) domain"/>
    <property type="match status" value="1"/>
</dbReference>
<evidence type="ECO:0000256" key="2">
    <source>
        <dbReference type="ARBA" id="ARBA00022737"/>
    </source>
</evidence>
<dbReference type="SUPFAM" id="SSF82185">
    <property type="entry name" value="Histone H3 K4-specific methyltransferase SET7/9 N-terminal domain"/>
    <property type="match status" value="2"/>
</dbReference>
<dbReference type="SUPFAM" id="SSF50985">
    <property type="entry name" value="RCC1/BLIP-II"/>
    <property type="match status" value="2"/>
</dbReference>
<evidence type="ECO:0000256" key="1">
    <source>
        <dbReference type="ARBA" id="ARBA00022658"/>
    </source>
</evidence>
<dbReference type="CDD" id="cd13269">
    <property type="entry name" value="PH_alsin"/>
    <property type="match status" value="1"/>
</dbReference>
<dbReference type="PANTHER" id="PTHR46089">
    <property type="entry name" value="ALSIN HOMOLOG"/>
    <property type="match status" value="1"/>
</dbReference>
<dbReference type="PROSITE" id="PS51205">
    <property type="entry name" value="VPS9"/>
    <property type="match status" value="1"/>
</dbReference>
<dbReference type="InterPro" id="IPR003123">
    <property type="entry name" value="VPS9"/>
</dbReference>
<dbReference type="Gene3D" id="2.20.110.10">
    <property type="entry name" value="Histone H3 K4-specific methyltransferase SET7/9 N-terminal domain"/>
    <property type="match status" value="2"/>
</dbReference>
<feature type="region of interest" description="Disordered" evidence="4">
    <location>
        <begin position="552"/>
        <end position="571"/>
    </location>
</feature>
<name>A0A6Q2ZPS6_ESOLU</name>
<feature type="domain" description="VPS9" evidence="6">
    <location>
        <begin position="1596"/>
        <end position="1739"/>
    </location>
</feature>
<feature type="repeat" description="RCC1" evidence="3">
    <location>
        <begin position="164"/>
        <end position="214"/>
    </location>
</feature>
<dbReference type="Gene3D" id="2.30.29.30">
    <property type="entry name" value="Pleckstrin-homology domain (PH domain)/Phosphotyrosine-binding domain (PTB)"/>
    <property type="match status" value="1"/>
</dbReference>
<dbReference type="Pfam" id="PF25582">
    <property type="entry name" value="DH_Alsin"/>
    <property type="match status" value="1"/>
</dbReference>
<dbReference type="InterPro" id="IPR057248">
    <property type="entry name" value="Alsin-like_PH"/>
</dbReference>
<keyword evidence="1" id="KW-0344">Guanine-nucleotide releasing factor</keyword>
<dbReference type="PROSITE" id="PS50003">
    <property type="entry name" value="PH_DOMAIN"/>
    <property type="match status" value="1"/>
</dbReference>
<dbReference type="InterPro" id="IPR037191">
    <property type="entry name" value="VPS9_dom_sf"/>
</dbReference>
<feature type="compositionally biased region" description="Low complexity" evidence="4">
    <location>
        <begin position="556"/>
        <end position="565"/>
    </location>
</feature>
<dbReference type="Pfam" id="PF02493">
    <property type="entry name" value="MORN"/>
    <property type="match status" value="7"/>
</dbReference>
<dbReference type="GeneTree" id="ENSGT00940000155861"/>
<reference evidence="7" key="2">
    <citation type="submission" date="2020-02" db="EMBL/GenBank/DDBJ databases">
        <title>Esox lucius (northern pike) genome, fEsoLuc1, primary haplotype.</title>
        <authorList>
            <person name="Myers G."/>
            <person name="Karagic N."/>
            <person name="Meyer A."/>
            <person name="Pippel M."/>
            <person name="Reichard M."/>
            <person name="Winkler S."/>
            <person name="Tracey A."/>
            <person name="Sims Y."/>
            <person name="Howe K."/>
            <person name="Rhie A."/>
            <person name="Formenti G."/>
            <person name="Durbin R."/>
            <person name="Fedrigo O."/>
            <person name="Jarvis E.D."/>
        </authorList>
    </citation>
    <scope>NUCLEOTIDE SEQUENCE [LARGE SCALE GENOMIC DNA]</scope>
</reference>
<dbReference type="InterPro" id="IPR001849">
    <property type="entry name" value="PH_domain"/>
</dbReference>
<dbReference type="GO" id="GO:0031267">
    <property type="term" value="F:small GTPase binding"/>
    <property type="evidence" value="ECO:0007669"/>
    <property type="project" value="TreeGrafter"/>
</dbReference>
<dbReference type="PANTHER" id="PTHR46089:SF3">
    <property type="entry name" value="ALSIN"/>
    <property type="match status" value="1"/>
</dbReference>
<dbReference type="Gene3D" id="1.20.1050.80">
    <property type="entry name" value="VPS9 domain"/>
    <property type="match status" value="1"/>
</dbReference>
<dbReference type="Gene3D" id="2.130.10.30">
    <property type="entry name" value="Regulator of chromosome condensation 1/beta-lactamase-inhibitor protein II"/>
    <property type="match status" value="2"/>
</dbReference>
<dbReference type="InterPro" id="IPR035899">
    <property type="entry name" value="DBL_dom_sf"/>
</dbReference>
<evidence type="ECO:0000313" key="8">
    <source>
        <dbReference type="Proteomes" id="UP000265140"/>
    </source>
</evidence>
<feature type="region of interest" description="Disordered" evidence="4">
    <location>
        <begin position="289"/>
        <end position="369"/>
    </location>
</feature>
<dbReference type="Proteomes" id="UP000265140">
    <property type="component" value="Chromosome 20"/>
</dbReference>
<dbReference type="Pfam" id="PF02204">
    <property type="entry name" value="VPS9"/>
    <property type="match status" value="1"/>
</dbReference>
<keyword evidence="2" id="KW-0677">Repeat</keyword>
<feature type="repeat" description="RCC1" evidence="3">
    <location>
        <begin position="643"/>
        <end position="693"/>
    </location>
</feature>
<dbReference type="GO" id="GO:0005813">
    <property type="term" value="C:centrosome"/>
    <property type="evidence" value="ECO:0007669"/>
    <property type="project" value="TreeGrafter"/>
</dbReference>
<reference evidence="7" key="4">
    <citation type="submission" date="2025-09" db="UniProtKB">
        <authorList>
            <consortium name="Ensembl"/>
        </authorList>
    </citation>
    <scope>IDENTIFICATION</scope>
</reference>
<dbReference type="SUPFAM" id="SSF48065">
    <property type="entry name" value="DBL homology domain (DH-domain)"/>
    <property type="match status" value="1"/>
</dbReference>
<keyword evidence="8" id="KW-1185">Reference proteome</keyword>
<dbReference type="Ensembl" id="ENSELUT00000057722.2">
    <property type="protein sequence ID" value="ENSELUP00000080003.2"/>
    <property type="gene ID" value="ENSELUG00000011306.3"/>
</dbReference>
<dbReference type="Pfam" id="PF25383">
    <property type="entry name" value="PH_alsin"/>
    <property type="match status" value="1"/>
</dbReference>
<reference evidence="8" key="1">
    <citation type="journal article" date="2014" name="PLoS ONE">
        <title>The genome and linkage map of the northern pike (Esox lucius): conserved synteny revealed between the salmonid sister group and the Neoteleostei.</title>
        <authorList>
            <person name="Rondeau E.B."/>
            <person name="Minkley D.R."/>
            <person name="Leong J.S."/>
            <person name="Messmer A.M."/>
            <person name="Jantzen J.R."/>
            <person name="von Schalburg K.R."/>
            <person name="Lemon C."/>
            <person name="Bird N.H."/>
            <person name="Koop B.F."/>
        </authorList>
    </citation>
    <scope>NUCLEOTIDE SEQUENCE</scope>
</reference>
<dbReference type="SUPFAM" id="SSF50729">
    <property type="entry name" value="PH domain-like"/>
    <property type="match status" value="1"/>
</dbReference>
<dbReference type="PROSITE" id="PS50012">
    <property type="entry name" value="RCC1_3"/>
    <property type="match status" value="4"/>
</dbReference>
<dbReference type="InterPro" id="IPR059093">
    <property type="entry name" value="HA_Alsin"/>
</dbReference>
<dbReference type="Bgee" id="ENSELUG00000011306">
    <property type="expression patterns" value="Expressed in nose and 14 other cell types or tissues"/>
</dbReference>
<feature type="compositionally biased region" description="Polar residues" evidence="4">
    <location>
        <begin position="339"/>
        <end position="353"/>
    </location>
</feature>
<dbReference type="GO" id="GO:0016197">
    <property type="term" value="P:endosomal transport"/>
    <property type="evidence" value="ECO:0007669"/>
    <property type="project" value="TreeGrafter"/>
</dbReference>
<evidence type="ECO:0000313" key="7">
    <source>
        <dbReference type="Ensembl" id="ENSELUP00000080003.2"/>
    </source>
</evidence>
<dbReference type="Pfam" id="PF00415">
    <property type="entry name" value="RCC1"/>
    <property type="match status" value="4"/>
</dbReference>
<dbReference type="InterPro" id="IPR051984">
    <property type="entry name" value="Alsin"/>
</dbReference>
<dbReference type="InterPro" id="IPR009091">
    <property type="entry name" value="RCC1/BLIP-II"/>
</dbReference>
<evidence type="ECO:0000256" key="4">
    <source>
        <dbReference type="SAM" id="MobiDB-lite"/>
    </source>
</evidence>
<evidence type="ECO:0000259" key="5">
    <source>
        <dbReference type="PROSITE" id="PS50003"/>
    </source>
</evidence>